<keyword evidence="3" id="KW-0547">Nucleotide-binding</keyword>
<accession>A0A6G8KZF7</accession>
<evidence type="ECO:0000256" key="3">
    <source>
        <dbReference type="ARBA" id="ARBA00022741"/>
    </source>
</evidence>
<evidence type="ECO:0000256" key="2">
    <source>
        <dbReference type="ARBA" id="ARBA00022598"/>
    </source>
</evidence>
<dbReference type="GO" id="GO:0005524">
    <property type="term" value="F:ATP binding"/>
    <property type="evidence" value="ECO:0007669"/>
    <property type="project" value="UniProtKB-KW"/>
</dbReference>
<organism evidence="9 10">
    <name type="scientific">Brevibacterium luteolum</name>
    <dbReference type="NCBI Taxonomy" id="199591"/>
    <lineage>
        <taxon>Bacteria</taxon>
        <taxon>Bacillati</taxon>
        <taxon>Actinomycetota</taxon>
        <taxon>Actinomycetes</taxon>
        <taxon>Micrococcales</taxon>
        <taxon>Brevibacteriaceae</taxon>
        <taxon>Brevibacterium</taxon>
    </lineage>
</organism>
<dbReference type="GO" id="GO:0042402">
    <property type="term" value="P:biogenic amine catabolic process"/>
    <property type="evidence" value="ECO:0007669"/>
    <property type="project" value="UniProtKB-ARBA"/>
</dbReference>
<dbReference type="GO" id="GO:0004356">
    <property type="term" value="F:glutamine synthetase activity"/>
    <property type="evidence" value="ECO:0007669"/>
    <property type="project" value="InterPro"/>
</dbReference>
<dbReference type="AlphaFoldDB" id="A0A6G8KZF7"/>
<evidence type="ECO:0000256" key="1">
    <source>
        <dbReference type="ARBA" id="ARBA00009897"/>
    </source>
</evidence>
<dbReference type="EMBL" id="CP035810">
    <property type="protein sequence ID" value="QIN30182.1"/>
    <property type="molecule type" value="Genomic_DNA"/>
</dbReference>
<dbReference type="GO" id="GO:0006576">
    <property type="term" value="P:biogenic amine metabolic process"/>
    <property type="evidence" value="ECO:0007669"/>
    <property type="project" value="UniProtKB-ARBA"/>
</dbReference>
<dbReference type="SUPFAM" id="SSF54368">
    <property type="entry name" value="Glutamine synthetase, N-terminal domain"/>
    <property type="match status" value="1"/>
</dbReference>
<dbReference type="InterPro" id="IPR036651">
    <property type="entry name" value="Gln_synt_N_sf"/>
</dbReference>
<dbReference type="Proteomes" id="UP000501518">
    <property type="component" value="Chromosome"/>
</dbReference>
<dbReference type="InterPro" id="IPR008147">
    <property type="entry name" value="Gln_synt_N"/>
</dbReference>
<comment type="similarity">
    <text evidence="1 5 6">Belongs to the glutamine synthetase family.</text>
</comment>
<dbReference type="FunFam" id="3.30.590.10:FF:000005">
    <property type="entry name" value="Probable glutamine synthetase"/>
    <property type="match status" value="1"/>
</dbReference>
<dbReference type="InterPro" id="IPR008146">
    <property type="entry name" value="Gln_synth_cat_dom"/>
</dbReference>
<dbReference type="FunFam" id="3.10.20.70:FF:000015">
    <property type="entry name" value="Putative glutamine synthetase"/>
    <property type="match status" value="1"/>
</dbReference>
<dbReference type="PANTHER" id="PTHR43785">
    <property type="entry name" value="GAMMA-GLUTAMYLPUTRESCINE SYNTHETASE"/>
    <property type="match status" value="1"/>
</dbReference>
<dbReference type="Gene3D" id="3.30.590.10">
    <property type="entry name" value="Glutamine synthetase/guanido kinase, catalytic domain"/>
    <property type="match status" value="1"/>
</dbReference>
<keyword evidence="4" id="KW-0067">ATP-binding</keyword>
<feature type="domain" description="GS beta-grasp" evidence="7">
    <location>
        <begin position="35"/>
        <end position="131"/>
    </location>
</feature>
<evidence type="ECO:0000313" key="10">
    <source>
        <dbReference type="Proteomes" id="UP000501518"/>
    </source>
</evidence>
<dbReference type="Gene3D" id="3.10.20.70">
    <property type="entry name" value="Glutamine synthetase, N-terminal domain"/>
    <property type="match status" value="1"/>
</dbReference>
<dbReference type="InterPro" id="IPR014746">
    <property type="entry name" value="Gln_synth/guanido_kin_cat_dom"/>
</dbReference>
<reference evidence="9 10" key="1">
    <citation type="submission" date="2019-02" db="EMBL/GenBank/DDBJ databases">
        <title>Complete Genome Sequence and Methylome Analysis of Brevibacterium luteolum NEB1784.</title>
        <authorList>
            <person name="Fomenkov A."/>
            <person name="Roberts R.J."/>
        </authorList>
    </citation>
    <scope>NUCLEOTIDE SEQUENCE [LARGE SCALE GENOMIC DNA]</scope>
    <source>
        <strain evidence="9 10">NEB1784</strain>
    </source>
</reference>
<sequence length="469" mass="51702">MVIPISVSDRQRVTTGSNPAPALTREDLISLVDEGTVDTVVVAFTDVQGRLQGKRLGARFFVDDAIDHGSEGCNYLLAVDVDMNTVDGYEMSSWSTGYGDLVMKPDLSTLRLIPWQPGTALVTCDIEWTNGEPVVASPRQILAAQVKRLEERGLKAFAGTELEFVTFDTSYEESFDRGYRDLTPSNQYNVDYSLLGTARIEPLLRDIRNSMAGAGMYVESAKGECNLGQHEITFKYDEAIRSCDNHAVYKNGAKEIASQHGKAITFMAKFNELEGSSCHVHLSFRGLDDELAMAGDDEHGFSPLMRQFIAGQLACIEDFTYFHAPNINSYKRFVEGSFAPTAVAWGFDNRSCAFRVVGSGPSLRVECRVGGADLNPYLAVASLIAAGIHGIDNELELPPVTDGNAYASDARRLPTNLRDARDRLANSKIAREAFGEDVIKHYVNAANVEITQFEAAVTDWERFRGFERL</sequence>
<evidence type="ECO:0000256" key="4">
    <source>
        <dbReference type="ARBA" id="ARBA00022840"/>
    </source>
</evidence>
<gene>
    <name evidence="9" type="ORF">EW640_13595</name>
</gene>
<dbReference type="SMART" id="SM01230">
    <property type="entry name" value="Gln-synt_C"/>
    <property type="match status" value="1"/>
</dbReference>
<feature type="domain" description="GS catalytic" evidence="8">
    <location>
        <begin position="138"/>
        <end position="469"/>
    </location>
</feature>
<dbReference type="KEGG" id="blut:EW640_13595"/>
<dbReference type="PROSITE" id="PS51986">
    <property type="entry name" value="GS_BETA_GRASP"/>
    <property type="match status" value="1"/>
</dbReference>
<evidence type="ECO:0000259" key="8">
    <source>
        <dbReference type="PROSITE" id="PS51987"/>
    </source>
</evidence>
<keyword evidence="2" id="KW-0436">Ligase</keyword>
<protein>
    <submittedName>
        <fullName evidence="9">Glutamine synthetase</fullName>
    </submittedName>
</protein>
<evidence type="ECO:0000256" key="6">
    <source>
        <dbReference type="RuleBase" id="RU000384"/>
    </source>
</evidence>
<evidence type="ECO:0000259" key="7">
    <source>
        <dbReference type="PROSITE" id="PS51986"/>
    </source>
</evidence>
<proteinExistence type="inferred from homology"/>
<dbReference type="GO" id="GO:0006542">
    <property type="term" value="P:glutamine biosynthetic process"/>
    <property type="evidence" value="ECO:0007669"/>
    <property type="project" value="InterPro"/>
</dbReference>
<evidence type="ECO:0000256" key="5">
    <source>
        <dbReference type="PROSITE-ProRule" id="PRU01330"/>
    </source>
</evidence>
<name>A0A6G8KZF7_9MICO</name>
<evidence type="ECO:0000313" key="9">
    <source>
        <dbReference type="EMBL" id="QIN30182.1"/>
    </source>
</evidence>
<dbReference type="Pfam" id="PF00120">
    <property type="entry name" value="Gln-synt_C"/>
    <property type="match status" value="1"/>
</dbReference>
<dbReference type="PANTHER" id="PTHR43785:SF12">
    <property type="entry name" value="TYPE-1 GLUTAMINE SYNTHETASE 2"/>
    <property type="match status" value="1"/>
</dbReference>
<dbReference type="SUPFAM" id="SSF55931">
    <property type="entry name" value="Glutamine synthetase/guanido kinase"/>
    <property type="match status" value="1"/>
</dbReference>
<dbReference type="PROSITE" id="PS51987">
    <property type="entry name" value="GS_CATALYTIC"/>
    <property type="match status" value="1"/>
</dbReference>